<evidence type="ECO:0000259" key="1">
    <source>
        <dbReference type="Pfam" id="PF05699"/>
    </source>
</evidence>
<dbReference type="Proteomes" id="UP000887572">
    <property type="component" value="Unplaced"/>
</dbReference>
<dbReference type="AlphaFoldDB" id="A0A914I6B9"/>
<organism evidence="2 3">
    <name type="scientific">Globodera rostochiensis</name>
    <name type="common">Golden nematode worm</name>
    <name type="synonym">Heterodera rostochiensis</name>
    <dbReference type="NCBI Taxonomy" id="31243"/>
    <lineage>
        <taxon>Eukaryota</taxon>
        <taxon>Metazoa</taxon>
        <taxon>Ecdysozoa</taxon>
        <taxon>Nematoda</taxon>
        <taxon>Chromadorea</taxon>
        <taxon>Rhabditida</taxon>
        <taxon>Tylenchina</taxon>
        <taxon>Tylenchomorpha</taxon>
        <taxon>Tylenchoidea</taxon>
        <taxon>Heteroderidae</taxon>
        <taxon>Heteroderinae</taxon>
        <taxon>Globodera</taxon>
    </lineage>
</organism>
<accession>A0A914I6B9</accession>
<reference evidence="3" key="1">
    <citation type="submission" date="2022-11" db="UniProtKB">
        <authorList>
            <consortium name="WormBaseParasite"/>
        </authorList>
    </citation>
    <scope>IDENTIFICATION</scope>
</reference>
<dbReference type="WBParaSite" id="Gr19_v10_g7909.t1">
    <property type="protein sequence ID" value="Gr19_v10_g7909.t1"/>
    <property type="gene ID" value="Gr19_v10_g7909"/>
</dbReference>
<evidence type="ECO:0000313" key="3">
    <source>
        <dbReference type="WBParaSite" id="Gr19_v10_g7909.t1"/>
    </source>
</evidence>
<dbReference type="InterPro" id="IPR012337">
    <property type="entry name" value="RNaseH-like_sf"/>
</dbReference>
<feature type="domain" description="HAT C-terminal dimerisation" evidence="1">
    <location>
        <begin position="12"/>
        <end position="54"/>
    </location>
</feature>
<protein>
    <submittedName>
        <fullName evidence="3">HAT C-terminal dimerisation domain-containing protein</fullName>
    </submittedName>
</protein>
<dbReference type="SUPFAM" id="SSF53098">
    <property type="entry name" value="Ribonuclease H-like"/>
    <property type="match status" value="1"/>
</dbReference>
<dbReference type="InterPro" id="IPR008906">
    <property type="entry name" value="HATC_C_dom"/>
</dbReference>
<dbReference type="GO" id="GO:0046983">
    <property type="term" value="F:protein dimerization activity"/>
    <property type="evidence" value="ECO:0007669"/>
    <property type="project" value="InterPro"/>
</dbReference>
<sequence length="90" mass="10251">MELFDWGGMKMFLNVPATSVSSERTFSMAWLLYANTLRNRLGAKMAENLMLIKASLKKTMLAPSVELDDDELDDKKLKKMYLGNSKLIKC</sequence>
<dbReference type="Pfam" id="PF05699">
    <property type="entry name" value="Dimer_Tnp_hAT"/>
    <property type="match status" value="1"/>
</dbReference>
<evidence type="ECO:0000313" key="2">
    <source>
        <dbReference type="Proteomes" id="UP000887572"/>
    </source>
</evidence>
<name>A0A914I6B9_GLORO</name>
<proteinExistence type="predicted"/>
<keyword evidence="2" id="KW-1185">Reference proteome</keyword>